<dbReference type="EMBL" id="JH688856">
    <property type="protein sequence ID" value="EJD32553.1"/>
    <property type="molecule type" value="Genomic_DNA"/>
</dbReference>
<gene>
    <name evidence="2" type="ORF">AURDEDRAFT_178358</name>
</gene>
<keyword evidence="1" id="KW-0812">Transmembrane</keyword>
<proteinExistence type="predicted"/>
<name>J0WJU8_AURST</name>
<evidence type="ECO:0000256" key="1">
    <source>
        <dbReference type="SAM" id="Phobius"/>
    </source>
</evidence>
<dbReference type="KEGG" id="adl:AURDEDRAFT_178358"/>
<reference evidence="3" key="1">
    <citation type="journal article" date="2012" name="Science">
        <title>The Paleozoic origin of enzymatic lignin decomposition reconstructed from 31 fungal genomes.</title>
        <authorList>
            <person name="Floudas D."/>
            <person name="Binder M."/>
            <person name="Riley R."/>
            <person name="Barry K."/>
            <person name="Blanchette R.A."/>
            <person name="Henrissat B."/>
            <person name="Martinez A.T."/>
            <person name="Otillar R."/>
            <person name="Spatafora J.W."/>
            <person name="Yadav J.S."/>
            <person name="Aerts A."/>
            <person name="Benoit I."/>
            <person name="Boyd A."/>
            <person name="Carlson A."/>
            <person name="Copeland A."/>
            <person name="Coutinho P.M."/>
            <person name="de Vries R.P."/>
            <person name="Ferreira P."/>
            <person name="Findley K."/>
            <person name="Foster B."/>
            <person name="Gaskell J."/>
            <person name="Glotzer D."/>
            <person name="Gorecki P."/>
            <person name="Heitman J."/>
            <person name="Hesse C."/>
            <person name="Hori C."/>
            <person name="Igarashi K."/>
            <person name="Jurgens J.A."/>
            <person name="Kallen N."/>
            <person name="Kersten P."/>
            <person name="Kohler A."/>
            <person name="Kuees U."/>
            <person name="Kumar T.K.A."/>
            <person name="Kuo A."/>
            <person name="LaButti K."/>
            <person name="Larrondo L.F."/>
            <person name="Lindquist E."/>
            <person name="Ling A."/>
            <person name="Lombard V."/>
            <person name="Lucas S."/>
            <person name="Lundell T."/>
            <person name="Martin R."/>
            <person name="McLaughlin D.J."/>
            <person name="Morgenstern I."/>
            <person name="Morin E."/>
            <person name="Murat C."/>
            <person name="Nagy L.G."/>
            <person name="Nolan M."/>
            <person name="Ohm R.A."/>
            <person name="Patyshakuliyeva A."/>
            <person name="Rokas A."/>
            <person name="Ruiz-Duenas F.J."/>
            <person name="Sabat G."/>
            <person name="Salamov A."/>
            <person name="Samejima M."/>
            <person name="Schmutz J."/>
            <person name="Slot J.C."/>
            <person name="St John F."/>
            <person name="Stenlid J."/>
            <person name="Sun H."/>
            <person name="Sun S."/>
            <person name="Syed K."/>
            <person name="Tsang A."/>
            <person name="Wiebenga A."/>
            <person name="Young D."/>
            <person name="Pisabarro A."/>
            <person name="Eastwood D.C."/>
            <person name="Martin F."/>
            <person name="Cullen D."/>
            <person name="Grigoriev I.V."/>
            <person name="Hibbett D.S."/>
        </authorList>
    </citation>
    <scope>NUCLEOTIDE SEQUENCE [LARGE SCALE GENOMIC DNA]</scope>
    <source>
        <strain evidence="3">TFB10046</strain>
    </source>
</reference>
<keyword evidence="3" id="KW-1185">Reference proteome</keyword>
<dbReference type="InParanoid" id="J0WJU8"/>
<keyword evidence="1" id="KW-1133">Transmembrane helix</keyword>
<dbReference type="AlphaFoldDB" id="J0WJU8"/>
<dbReference type="OrthoDB" id="1725934at2759"/>
<sequence>MEAYVEDCALWSTMKADKEPENYEEVLASLASKISARPARLADIRQWERRASLWFTLYASAAWGIYIALWYARLVPQATSKHPLERVLAGAPVLTGPRCTFKPAATVSKLIMLLGTPQHQPPPVQTTPVSYG</sequence>
<organism evidence="2 3">
    <name type="scientific">Auricularia subglabra (strain TFB-10046 / SS5)</name>
    <name type="common">White-rot fungus</name>
    <name type="synonym">Auricularia delicata (strain TFB10046)</name>
    <dbReference type="NCBI Taxonomy" id="717982"/>
    <lineage>
        <taxon>Eukaryota</taxon>
        <taxon>Fungi</taxon>
        <taxon>Dikarya</taxon>
        <taxon>Basidiomycota</taxon>
        <taxon>Agaricomycotina</taxon>
        <taxon>Agaricomycetes</taxon>
        <taxon>Auriculariales</taxon>
        <taxon>Auriculariaceae</taxon>
        <taxon>Auricularia</taxon>
    </lineage>
</organism>
<keyword evidence="1" id="KW-0472">Membrane</keyword>
<protein>
    <submittedName>
        <fullName evidence="2">Uncharacterized protein</fullName>
    </submittedName>
</protein>
<feature type="transmembrane region" description="Helical" evidence="1">
    <location>
        <begin position="53"/>
        <end position="72"/>
    </location>
</feature>
<evidence type="ECO:0000313" key="2">
    <source>
        <dbReference type="EMBL" id="EJD32553.1"/>
    </source>
</evidence>
<accession>J0WJU8</accession>
<evidence type="ECO:0000313" key="3">
    <source>
        <dbReference type="Proteomes" id="UP000006514"/>
    </source>
</evidence>
<dbReference type="Proteomes" id="UP000006514">
    <property type="component" value="Unassembled WGS sequence"/>
</dbReference>